<evidence type="ECO:0000259" key="3">
    <source>
        <dbReference type="Pfam" id="PF00350"/>
    </source>
</evidence>
<dbReference type="AlphaFoldDB" id="A0A8H4P7X0"/>
<dbReference type="Pfam" id="PF00350">
    <property type="entry name" value="Dynamin_N"/>
    <property type="match status" value="1"/>
</dbReference>
<gene>
    <name evidence="5" type="ORF">FALBO_10668</name>
</gene>
<evidence type="ECO:0000256" key="1">
    <source>
        <dbReference type="SAM" id="Coils"/>
    </source>
</evidence>
<dbReference type="SUPFAM" id="SSF52540">
    <property type="entry name" value="P-loop containing nucleoside triphosphate hydrolases"/>
    <property type="match status" value="1"/>
</dbReference>
<feature type="region of interest" description="Disordered" evidence="2">
    <location>
        <begin position="90"/>
        <end position="125"/>
    </location>
</feature>
<dbReference type="Gene3D" id="3.40.50.300">
    <property type="entry name" value="P-loop containing nucleotide triphosphate hydrolases"/>
    <property type="match status" value="1"/>
</dbReference>
<evidence type="ECO:0000259" key="4">
    <source>
        <dbReference type="Pfam" id="PF24564"/>
    </source>
</evidence>
<dbReference type="InterPro" id="IPR027417">
    <property type="entry name" value="P-loop_NTPase"/>
</dbReference>
<proteinExistence type="predicted"/>
<feature type="coiled-coil region" evidence="1">
    <location>
        <begin position="779"/>
        <end position="806"/>
    </location>
</feature>
<keyword evidence="6" id="KW-1185">Reference proteome</keyword>
<keyword evidence="1" id="KW-0175">Coiled coil</keyword>
<evidence type="ECO:0000313" key="5">
    <source>
        <dbReference type="EMBL" id="KAF4462525.1"/>
    </source>
</evidence>
<dbReference type="InterPro" id="IPR045063">
    <property type="entry name" value="Dynamin_N"/>
</dbReference>
<feature type="domain" description="DUF7605" evidence="4">
    <location>
        <begin position="673"/>
        <end position="853"/>
    </location>
</feature>
<dbReference type="OrthoDB" id="3598281at2759"/>
<feature type="compositionally biased region" description="Polar residues" evidence="2">
    <location>
        <begin position="1"/>
        <end position="32"/>
    </location>
</feature>
<dbReference type="PANTHER" id="PTHR36681:SF3">
    <property type="entry name" value="NUCLEAR GTPASE, GERMINAL CENTER-ASSOCIATED, TANDEM DUPLICATE 3"/>
    <property type="match status" value="1"/>
</dbReference>
<name>A0A8H4P7X0_9HYPO</name>
<evidence type="ECO:0000313" key="6">
    <source>
        <dbReference type="Proteomes" id="UP000554235"/>
    </source>
</evidence>
<dbReference type="Pfam" id="PF24564">
    <property type="entry name" value="DUF7605"/>
    <property type="match status" value="1"/>
</dbReference>
<feature type="domain" description="Dynamin N-terminal" evidence="3">
    <location>
        <begin position="196"/>
        <end position="437"/>
    </location>
</feature>
<dbReference type="InterPro" id="IPR056024">
    <property type="entry name" value="DUF7605"/>
</dbReference>
<evidence type="ECO:0000256" key="2">
    <source>
        <dbReference type="SAM" id="MobiDB-lite"/>
    </source>
</evidence>
<evidence type="ECO:0008006" key="7">
    <source>
        <dbReference type="Google" id="ProtNLM"/>
    </source>
</evidence>
<dbReference type="EMBL" id="JAADYS010001520">
    <property type="protein sequence ID" value="KAF4462525.1"/>
    <property type="molecule type" value="Genomic_DNA"/>
</dbReference>
<feature type="region of interest" description="Disordered" evidence="2">
    <location>
        <begin position="1"/>
        <end position="69"/>
    </location>
</feature>
<dbReference type="PANTHER" id="PTHR36681">
    <property type="entry name" value="NUCLEAR GTPASE, GERMINAL CENTER-ASSOCIATED, TANDEM DUPLICATE 3"/>
    <property type="match status" value="1"/>
</dbReference>
<dbReference type="Proteomes" id="UP000554235">
    <property type="component" value="Unassembled WGS sequence"/>
</dbReference>
<reference evidence="5 6" key="1">
    <citation type="submission" date="2020-01" db="EMBL/GenBank/DDBJ databases">
        <title>Identification and distribution of gene clusters putatively required for synthesis of sphingolipid metabolism inhibitors in phylogenetically diverse species of the filamentous fungus Fusarium.</title>
        <authorList>
            <person name="Kim H.-S."/>
            <person name="Busman M."/>
            <person name="Brown D.W."/>
            <person name="Divon H."/>
            <person name="Uhlig S."/>
            <person name="Proctor R.H."/>
        </authorList>
    </citation>
    <scope>NUCLEOTIDE SEQUENCE [LARGE SCALE GENOMIC DNA]</scope>
    <source>
        <strain evidence="5 6">NRRL 20459</strain>
    </source>
</reference>
<sequence>MATNPDNPLPSTENNQSPLSGASSTPETSPNRLRTPPVSVTPPQPSRNGTARPRGTSQDEVAAGINNIRLSEPNGVENLSDVARAVDRVARGSDSRVVTLSPEPNRSRAGTPRNRPRRSSGVDSLPHDVLEEELPQDAFHAPEFQQAFRDAKQLMSNVEGVLGSSRLHNDPDSTMSRLFQEARRLSQFEYPSTRTVGFVGDSGVGKSSLLNSLLDTKGLARTSNSGEACTCVVTEYRYHNRESFDIEVELFSMDELRDQWIRLLQVYRHFHLHQDEIDDADKQDAEANAKVAIDTFRAMFRGQLSDGTFLIIEEEHDILQKFTRWATSARPSAFVTRQTGLSLQACSNALMELSSEPPARNRPATWPYIKITNRGLILVDLPGLRDLNSARKMITEQYLKKCNEIFAICNIGRAVTDEGVHQMFELARQARLSNVGIVCTRSDEIQADEAIKDWRGEKAKQIKRYTEVIDTDTRDWRNVQEELADYEGDDLDEEEKDYQRQLLLQQSNISTRRKNHEFELKKFLVETRNTFVTRELRNKYNARVSTDEIKVFCVSNKDYWGHRDEPKRKAKPFLDLSGILQVRKHCISIVANSQRRIATRYMKDEIPAFLADVNLWVQSGARTASEERREALCQRLDEMERQLRREFTSSSSVVNRVAHSYKRNFKDHIYEPRRISSWSRSARDASSEWSGWHHASYSAFCRNFGDHSTRTIGTRNWNEEAIQGMVEDMETPWDDLCGSLEQHQVDISDHIEAITGDAIELLETELDDETAGPLIQALVTRQRLLLDAFERENEQFEADLEIIRIDSLSSIRSSLIGRAMERSYLNCIQEYGPGSDRRRKNIINGTLANADIFSNLMRSFRDMFRTKADESQQRIHEATTAYLNVVQETFDLVRSENVARESEQDPDFRLRVDEVARAGRALIERVCRVINV</sequence>
<protein>
    <recommendedName>
        <fullName evidence="7">G domain-containing protein</fullName>
    </recommendedName>
</protein>
<comment type="caution">
    <text evidence="5">The sequence shown here is derived from an EMBL/GenBank/DDBJ whole genome shotgun (WGS) entry which is preliminary data.</text>
</comment>
<organism evidence="5 6">
    <name type="scientific">Fusarium albosuccineum</name>
    <dbReference type="NCBI Taxonomy" id="1237068"/>
    <lineage>
        <taxon>Eukaryota</taxon>
        <taxon>Fungi</taxon>
        <taxon>Dikarya</taxon>
        <taxon>Ascomycota</taxon>
        <taxon>Pezizomycotina</taxon>
        <taxon>Sordariomycetes</taxon>
        <taxon>Hypocreomycetidae</taxon>
        <taxon>Hypocreales</taxon>
        <taxon>Nectriaceae</taxon>
        <taxon>Fusarium</taxon>
        <taxon>Fusarium decemcellulare species complex</taxon>
    </lineage>
</organism>
<accession>A0A8H4P7X0</accession>